<protein>
    <submittedName>
        <fullName evidence="1">Uncharacterized protein</fullName>
    </submittedName>
</protein>
<evidence type="ECO:0000313" key="2">
    <source>
        <dbReference type="Proteomes" id="UP000324222"/>
    </source>
</evidence>
<comment type="caution">
    <text evidence="1">The sequence shown here is derived from an EMBL/GenBank/DDBJ whole genome shotgun (WGS) entry which is preliminary data.</text>
</comment>
<name>A0A5B7CJ50_PORTR</name>
<organism evidence="1 2">
    <name type="scientific">Portunus trituberculatus</name>
    <name type="common">Swimming crab</name>
    <name type="synonym">Neptunus trituberculatus</name>
    <dbReference type="NCBI Taxonomy" id="210409"/>
    <lineage>
        <taxon>Eukaryota</taxon>
        <taxon>Metazoa</taxon>
        <taxon>Ecdysozoa</taxon>
        <taxon>Arthropoda</taxon>
        <taxon>Crustacea</taxon>
        <taxon>Multicrustacea</taxon>
        <taxon>Malacostraca</taxon>
        <taxon>Eumalacostraca</taxon>
        <taxon>Eucarida</taxon>
        <taxon>Decapoda</taxon>
        <taxon>Pleocyemata</taxon>
        <taxon>Brachyura</taxon>
        <taxon>Eubrachyura</taxon>
        <taxon>Portunoidea</taxon>
        <taxon>Portunidae</taxon>
        <taxon>Portuninae</taxon>
        <taxon>Portunus</taxon>
    </lineage>
</organism>
<proteinExistence type="predicted"/>
<gene>
    <name evidence="1" type="ORF">E2C01_002213</name>
</gene>
<dbReference type="AlphaFoldDB" id="A0A5B7CJ50"/>
<dbReference type="Proteomes" id="UP000324222">
    <property type="component" value="Unassembled WGS sequence"/>
</dbReference>
<reference evidence="1 2" key="1">
    <citation type="submission" date="2019-05" db="EMBL/GenBank/DDBJ databases">
        <title>Another draft genome of Portunus trituberculatus and its Hox gene families provides insights of decapod evolution.</title>
        <authorList>
            <person name="Jeong J.-H."/>
            <person name="Song I."/>
            <person name="Kim S."/>
            <person name="Choi T."/>
            <person name="Kim D."/>
            <person name="Ryu S."/>
            <person name="Kim W."/>
        </authorList>
    </citation>
    <scope>NUCLEOTIDE SEQUENCE [LARGE SCALE GENOMIC DNA]</scope>
    <source>
        <tissue evidence="1">Muscle</tissue>
    </source>
</reference>
<accession>A0A5B7CJ50</accession>
<keyword evidence="2" id="KW-1185">Reference proteome</keyword>
<dbReference type="EMBL" id="VSRR010000076">
    <property type="protein sequence ID" value="MPC09597.1"/>
    <property type="molecule type" value="Genomic_DNA"/>
</dbReference>
<sequence length="124" mass="13690">MHFQTCYFAGCSRPCKVYHIQTVIKVSVPQFQFANLSVKGLTPQYTTAGGGNLGAARNTITSPLPSPSPSHHITARLTAVLITITTRVSQDPDHHNTAFSWTARRDTRRSSSLGTHTLARWRIN</sequence>
<evidence type="ECO:0000313" key="1">
    <source>
        <dbReference type="EMBL" id="MPC09597.1"/>
    </source>
</evidence>